<protein>
    <submittedName>
        <fullName evidence="2">Uncharacterized protein</fullName>
    </submittedName>
</protein>
<dbReference type="AlphaFoldDB" id="A0A507BGL5"/>
<feature type="compositionally biased region" description="Basic and acidic residues" evidence="1">
    <location>
        <begin position="90"/>
        <end position="100"/>
    </location>
</feature>
<gene>
    <name evidence="2" type="ORF">E0L32_003763</name>
</gene>
<evidence type="ECO:0000313" key="2">
    <source>
        <dbReference type="EMBL" id="TPX16469.1"/>
    </source>
</evidence>
<name>A0A507BGL5_9PEZI</name>
<feature type="compositionally biased region" description="Acidic residues" evidence="1">
    <location>
        <begin position="240"/>
        <end position="257"/>
    </location>
</feature>
<dbReference type="RefSeq" id="XP_030998180.1">
    <property type="nucleotide sequence ID" value="XM_031138099.1"/>
</dbReference>
<dbReference type="InParanoid" id="A0A507BGL5"/>
<dbReference type="EMBL" id="SKBQ01000017">
    <property type="protein sequence ID" value="TPX16469.1"/>
    <property type="molecule type" value="Genomic_DNA"/>
</dbReference>
<feature type="region of interest" description="Disordered" evidence="1">
    <location>
        <begin position="87"/>
        <end position="209"/>
    </location>
</feature>
<dbReference type="Proteomes" id="UP000319257">
    <property type="component" value="Unassembled WGS sequence"/>
</dbReference>
<feature type="compositionally biased region" description="Polar residues" evidence="1">
    <location>
        <begin position="162"/>
        <end position="185"/>
    </location>
</feature>
<feature type="compositionally biased region" description="Polar residues" evidence="1">
    <location>
        <begin position="278"/>
        <end position="287"/>
    </location>
</feature>
<comment type="caution">
    <text evidence="2">The sequence shown here is derived from an EMBL/GenBank/DDBJ whole genome shotgun (WGS) entry which is preliminary data.</text>
</comment>
<sequence>MQTVKFFRFALQKLGIDDGVADIAQIRVVVDDKSDSKQLLGAKASITEIMSRPSLALSTANIAATMPKPVRREHLVQRYWNKISSLVQNRRRDTSKKTDRTASAASASPSSTIPTTPCSAVSSDGTSDADATPAGPTVDQTLTITIRPGGSTPPVEAIRAYSTESNALPDSPSAVSFSGTMTSEPITERTYDSDSDESSASSATSVGTEDTDADYFNIFKDDDWNLDAEPTSPSAKDPVGEDNESNTEEETIFDGEDIASSPVAEPTEAADEGPSADITATDTHTAPTSRESFIHVYEDDFWAPPCPTRTLDEIYEDAGFEHHWWHFHEEVGFQTADGGVEVSNCGCAHGAFCHLFNPIAEKNKRQAAYWEAKGEPLGHKCTWQLLDSPDPFAAAADRAKGLPELVVTTPEGEKKYLSDMTYRAGETNWADLDDDEDWI</sequence>
<reference evidence="2 3" key="1">
    <citation type="submission" date="2019-06" db="EMBL/GenBank/DDBJ databases">
        <title>Draft genome sequence of the filamentous fungus Phialemoniopsis curvata isolated from diesel fuel.</title>
        <authorList>
            <person name="Varaljay V.A."/>
            <person name="Lyon W.J."/>
            <person name="Crouch A.L."/>
            <person name="Drake C.E."/>
            <person name="Hollomon J.M."/>
            <person name="Nadeau L.J."/>
            <person name="Nunn H.S."/>
            <person name="Stevenson B.S."/>
            <person name="Bojanowski C.L."/>
            <person name="Crookes-Goodson W.J."/>
        </authorList>
    </citation>
    <scope>NUCLEOTIDE SEQUENCE [LARGE SCALE GENOMIC DNA]</scope>
    <source>
        <strain evidence="2 3">D216</strain>
    </source>
</reference>
<evidence type="ECO:0000256" key="1">
    <source>
        <dbReference type="SAM" id="MobiDB-lite"/>
    </source>
</evidence>
<dbReference type="GeneID" id="41971210"/>
<organism evidence="2 3">
    <name type="scientific">Thyridium curvatum</name>
    <dbReference type="NCBI Taxonomy" id="1093900"/>
    <lineage>
        <taxon>Eukaryota</taxon>
        <taxon>Fungi</taxon>
        <taxon>Dikarya</taxon>
        <taxon>Ascomycota</taxon>
        <taxon>Pezizomycotina</taxon>
        <taxon>Sordariomycetes</taxon>
        <taxon>Sordariomycetidae</taxon>
        <taxon>Thyridiales</taxon>
        <taxon>Thyridiaceae</taxon>
        <taxon>Thyridium</taxon>
    </lineage>
</organism>
<proteinExistence type="predicted"/>
<keyword evidence="3" id="KW-1185">Reference proteome</keyword>
<feature type="compositionally biased region" description="Low complexity" evidence="1">
    <location>
        <begin position="101"/>
        <end position="120"/>
    </location>
</feature>
<evidence type="ECO:0000313" key="3">
    <source>
        <dbReference type="Proteomes" id="UP000319257"/>
    </source>
</evidence>
<feature type="region of interest" description="Disordered" evidence="1">
    <location>
        <begin position="223"/>
        <end position="287"/>
    </location>
</feature>
<accession>A0A507BGL5</accession>